<dbReference type="HOGENOM" id="CLU_1533645_0_0_1"/>
<feature type="chain" id="PRO_5001979306" description="Cell wall galactomannoprotein" evidence="1">
    <location>
        <begin position="18"/>
        <end position="175"/>
    </location>
</feature>
<accession>A0A0A1T5M2</accession>
<dbReference type="InterPro" id="IPR021054">
    <property type="entry name" value="Cell_wall_mannoprotein_1"/>
</dbReference>
<dbReference type="AlphaFoldDB" id="A0A0A1T5M2"/>
<name>A0A0A1T5M2_9HYPO</name>
<evidence type="ECO:0000256" key="1">
    <source>
        <dbReference type="SAM" id="SignalP"/>
    </source>
</evidence>
<gene>
    <name evidence="2" type="ORF">VHEMI01712</name>
</gene>
<dbReference type="EMBL" id="CDHN01000001">
    <property type="protein sequence ID" value="CEJ81592.1"/>
    <property type="molecule type" value="Genomic_DNA"/>
</dbReference>
<evidence type="ECO:0008006" key="4">
    <source>
        <dbReference type="Google" id="ProtNLM"/>
    </source>
</evidence>
<evidence type="ECO:0000313" key="2">
    <source>
        <dbReference type="EMBL" id="CEJ81592.1"/>
    </source>
</evidence>
<keyword evidence="1" id="KW-0732">Signal</keyword>
<proteinExistence type="predicted"/>
<reference evidence="2 3" key="1">
    <citation type="journal article" date="2015" name="Genome Announc.">
        <title>Draft Genome Sequence and Gene Annotation of the Entomopathogenic Fungus Verticillium hemipterigenum.</title>
        <authorList>
            <person name="Horn F."/>
            <person name="Habel A."/>
            <person name="Scharf D.H."/>
            <person name="Dworschak J."/>
            <person name="Brakhage A.A."/>
            <person name="Guthke R."/>
            <person name="Hertweck C."/>
            <person name="Linde J."/>
        </authorList>
    </citation>
    <scope>NUCLEOTIDE SEQUENCE [LARGE SCALE GENOMIC DNA]</scope>
</reference>
<sequence>MKISLFAIAGLVASVAADPGTLDVMKGLMKDAVAYHKTINDWDGSYKGGVSLLMETRTLVKKMQAAEAHPDVRAPNSSEDPNSEEEAFQVANALTKEIGDTVDAAIAKKAQFYAIPLIGKKLALSNFQNLRGAASNLGKVLAIKGADERPDETAKALKDMDDHFARGEAAFKDEL</sequence>
<feature type="signal peptide" evidence="1">
    <location>
        <begin position="1"/>
        <end position="17"/>
    </location>
</feature>
<evidence type="ECO:0000313" key="3">
    <source>
        <dbReference type="Proteomes" id="UP000039046"/>
    </source>
</evidence>
<keyword evidence="3" id="KW-1185">Reference proteome</keyword>
<protein>
    <recommendedName>
        <fullName evidence="4">Cell wall galactomannoprotein</fullName>
    </recommendedName>
</protein>
<dbReference type="Pfam" id="PF12296">
    <property type="entry name" value="HsbA"/>
    <property type="match status" value="1"/>
</dbReference>
<dbReference type="Proteomes" id="UP000039046">
    <property type="component" value="Unassembled WGS sequence"/>
</dbReference>
<dbReference type="Gene3D" id="1.20.1280.140">
    <property type="match status" value="1"/>
</dbReference>
<organism evidence="2 3">
    <name type="scientific">[Torrubiella] hemipterigena</name>
    <dbReference type="NCBI Taxonomy" id="1531966"/>
    <lineage>
        <taxon>Eukaryota</taxon>
        <taxon>Fungi</taxon>
        <taxon>Dikarya</taxon>
        <taxon>Ascomycota</taxon>
        <taxon>Pezizomycotina</taxon>
        <taxon>Sordariomycetes</taxon>
        <taxon>Hypocreomycetidae</taxon>
        <taxon>Hypocreales</taxon>
        <taxon>Clavicipitaceae</taxon>
        <taxon>Clavicipitaceae incertae sedis</taxon>
        <taxon>'Torrubiella' clade</taxon>
    </lineage>
</organism>
<dbReference type="OrthoDB" id="5151308at2759"/>